<evidence type="ECO:0000256" key="2">
    <source>
        <dbReference type="ARBA" id="ARBA00008098"/>
    </source>
</evidence>
<reference evidence="6" key="1">
    <citation type="journal article" date="2018" name="Sci. Rep.">
        <title>Identification and expression analysis of putative chemoreception genes from Cyrtorhinus lividipennis (Hemiptera: Miridae) antennal transcriptome.</title>
        <authorList>
            <person name="Wang G.Y."/>
            <person name="Zhu J.L."/>
            <person name="Zhou W.W."/>
            <person name="Liu S."/>
            <person name="Khairul Q.M."/>
            <person name="Ansari N.A."/>
            <person name="Zhu Z.R."/>
        </authorList>
    </citation>
    <scope>NUCLEOTIDE SEQUENCE</scope>
</reference>
<keyword evidence="4 5" id="KW-0732">Signal</keyword>
<dbReference type="Pfam" id="PF01395">
    <property type="entry name" value="PBP_GOBP"/>
    <property type="match status" value="1"/>
</dbReference>
<accession>A0A346TI01</accession>
<sequence length="132" mass="14105">MRALVVITATLACVWAGEIPEEMREMAQGLHDSCVEETGVDNSLIAPCGKGQFADDPKLKCYFKCVFGNIGVISDDGDLDADAFGSILPEELQGLLPTIKTCAGTTGSDPCDLAMKFNQCLQKADPVNFMVI</sequence>
<dbReference type="Gene3D" id="1.10.238.20">
    <property type="entry name" value="Pheromone/general odorant binding protein domain"/>
    <property type="match status" value="1"/>
</dbReference>
<dbReference type="GO" id="GO:0007608">
    <property type="term" value="P:sensory perception of smell"/>
    <property type="evidence" value="ECO:0007669"/>
    <property type="project" value="TreeGrafter"/>
</dbReference>
<dbReference type="AlphaFoldDB" id="A0A346TI01"/>
<name>A0A346TI01_9HEMI</name>
<dbReference type="InterPro" id="IPR006170">
    <property type="entry name" value="PBP/GOBP"/>
</dbReference>
<dbReference type="EMBL" id="MG751816">
    <property type="protein sequence ID" value="AXU25084.1"/>
    <property type="molecule type" value="mRNA"/>
</dbReference>
<evidence type="ECO:0000256" key="4">
    <source>
        <dbReference type="ARBA" id="ARBA00022729"/>
    </source>
</evidence>
<feature type="signal peptide" evidence="5">
    <location>
        <begin position="1"/>
        <end position="16"/>
    </location>
</feature>
<evidence type="ECO:0000313" key="6">
    <source>
        <dbReference type="EMBL" id="AXU25084.1"/>
    </source>
</evidence>
<dbReference type="SMART" id="SM00708">
    <property type="entry name" value="PhBP"/>
    <property type="match status" value="1"/>
</dbReference>
<dbReference type="PANTHER" id="PTHR11857:SF43">
    <property type="entry name" value="GEO07291P1-RELATED"/>
    <property type="match status" value="1"/>
</dbReference>
<reference evidence="6" key="2">
    <citation type="submission" date="2018-01" db="EMBL/GenBank/DDBJ databases">
        <authorList>
            <person name="Gaut B.S."/>
            <person name="Morton B.R."/>
            <person name="Clegg M.T."/>
            <person name="Duvall M.R."/>
        </authorList>
    </citation>
    <scope>NUCLEOTIDE SEQUENCE</scope>
</reference>
<protein>
    <submittedName>
        <fullName evidence="6">Odorant-binding protein 19</fullName>
    </submittedName>
</protein>
<dbReference type="PANTHER" id="PTHR11857">
    <property type="entry name" value="ODORANT BINDING PROTEIN-RELATED"/>
    <property type="match status" value="1"/>
</dbReference>
<comment type="similarity">
    <text evidence="2">Belongs to the PBP/GOBP family.</text>
</comment>
<dbReference type="InterPro" id="IPR036728">
    <property type="entry name" value="PBP_GOBP_sf"/>
</dbReference>
<organism evidence="6">
    <name type="scientific">Cyrtorhinus lividipennis</name>
    <dbReference type="NCBI Taxonomy" id="1032904"/>
    <lineage>
        <taxon>Eukaryota</taxon>
        <taxon>Metazoa</taxon>
        <taxon>Ecdysozoa</taxon>
        <taxon>Arthropoda</taxon>
        <taxon>Hexapoda</taxon>
        <taxon>Insecta</taxon>
        <taxon>Pterygota</taxon>
        <taxon>Neoptera</taxon>
        <taxon>Paraneoptera</taxon>
        <taxon>Hemiptera</taxon>
        <taxon>Heteroptera</taxon>
        <taxon>Panheteroptera</taxon>
        <taxon>Cimicomorpha</taxon>
        <taxon>Miridae</taxon>
        <taxon>Orthotylini</taxon>
        <taxon>Cyrtorhinus</taxon>
    </lineage>
</organism>
<dbReference type="GO" id="GO:0005615">
    <property type="term" value="C:extracellular space"/>
    <property type="evidence" value="ECO:0007669"/>
    <property type="project" value="TreeGrafter"/>
</dbReference>
<evidence type="ECO:0000256" key="3">
    <source>
        <dbReference type="ARBA" id="ARBA00022525"/>
    </source>
</evidence>
<comment type="subcellular location">
    <subcellularLocation>
        <location evidence="1">Secreted</location>
    </subcellularLocation>
</comment>
<evidence type="ECO:0000256" key="1">
    <source>
        <dbReference type="ARBA" id="ARBA00004613"/>
    </source>
</evidence>
<dbReference type="PRINTS" id="PR00485">
    <property type="entry name" value="MEALWORMBTLB"/>
</dbReference>
<proteinExistence type="evidence at transcript level"/>
<feature type="chain" id="PRO_5016964827" evidence="5">
    <location>
        <begin position="17"/>
        <end position="132"/>
    </location>
</feature>
<dbReference type="FunFam" id="1.10.238.20:FF:000001">
    <property type="entry name" value="General odorant-binding protein lush"/>
    <property type="match status" value="1"/>
</dbReference>
<dbReference type="GO" id="GO:0005549">
    <property type="term" value="F:odorant binding"/>
    <property type="evidence" value="ECO:0007669"/>
    <property type="project" value="InterPro"/>
</dbReference>
<keyword evidence="3" id="KW-0964">Secreted</keyword>
<dbReference type="SUPFAM" id="SSF47565">
    <property type="entry name" value="Insect pheromone/odorant-binding proteins"/>
    <property type="match status" value="1"/>
</dbReference>
<evidence type="ECO:0000256" key="5">
    <source>
        <dbReference type="SAM" id="SignalP"/>
    </source>
</evidence>
<dbReference type="CDD" id="cd23992">
    <property type="entry name" value="PBP_GOBP"/>
    <property type="match status" value="1"/>
</dbReference>